<dbReference type="EMBL" id="PDEM01000009">
    <property type="protein sequence ID" value="PHZ85933.1"/>
    <property type="molecule type" value="Genomic_DNA"/>
</dbReference>
<proteinExistence type="predicted"/>
<evidence type="ECO:0000313" key="1">
    <source>
        <dbReference type="EMBL" id="PHZ85933.1"/>
    </source>
</evidence>
<dbReference type="RefSeq" id="WP_099471518.1">
    <property type="nucleotide sequence ID" value="NZ_CP041025.1"/>
</dbReference>
<dbReference type="InParanoid" id="A0A2G4YUG5"/>
<organism evidence="1 2">
    <name type="scientific">Paremcibacter congregatus</name>
    <dbReference type="NCBI Taxonomy" id="2043170"/>
    <lineage>
        <taxon>Bacteria</taxon>
        <taxon>Pseudomonadati</taxon>
        <taxon>Pseudomonadota</taxon>
        <taxon>Alphaproteobacteria</taxon>
        <taxon>Emcibacterales</taxon>
        <taxon>Emcibacteraceae</taxon>
        <taxon>Paremcibacter</taxon>
    </lineage>
</organism>
<dbReference type="Proteomes" id="UP000229730">
    <property type="component" value="Unassembled WGS sequence"/>
</dbReference>
<reference evidence="1 2" key="1">
    <citation type="submission" date="2017-10" db="EMBL/GenBank/DDBJ databases">
        <title>Frigbacter circumglobatus gen. nov. sp. nov., isolated from sediment cultured in situ.</title>
        <authorList>
            <person name="Zhao Z."/>
        </authorList>
    </citation>
    <scope>NUCLEOTIDE SEQUENCE [LARGE SCALE GENOMIC DNA]</scope>
    <source>
        <strain evidence="1 2">ZYL</strain>
    </source>
</reference>
<comment type="caution">
    <text evidence="1">The sequence shown here is derived from an EMBL/GenBank/DDBJ whole genome shotgun (WGS) entry which is preliminary data.</text>
</comment>
<name>A0A2G4YUG5_9PROT</name>
<sequence>MILSYIINFVEYRILANLIKLETFLCRYYTYGWGNDDLMGYWADMPADDPNNLPRFELRKGVVAYSPGLDHHYLTFRHKSFFLWFAFIRPMAAGRATS</sequence>
<dbReference type="AlphaFoldDB" id="A0A2G4YUG5"/>
<accession>A0A2G4YUG5</accession>
<keyword evidence="2" id="KW-1185">Reference proteome</keyword>
<gene>
    <name evidence="1" type="ORF">CRD36_04460</name>
</gene>
<evidence type="ECO:0000313" key="2">
    <source>
        <dbReference type="Proteomes" id="UP000229730"/>
    </source>
</evidence>
<protein>
    <submittedName>
        <fullName evidence="1">Uncharacterized protein</fullName>
    </submittedName>
</protein>